<protein>
    <submittedName>
        <fullName evidence="2">Ribbon-helix-helix protein, CopG family</fullName>
    </submittedName>
</protein>
<dbReference type="InterPro" id="IPR010985">
    <property type="entry name" value="Ribbon_hlx_hlx"/>
</dbReference>
<dbReference type="Gene3D" id="1.10.1220.10">
    <property type="entry name" value="Met repressor-like"/>
    <property type="match status" value="1"/>
</dbReference>
<evidence type="ECO:0000313" key="2">
    <source>
        <dbReference type="EMBL" id="MBE7940037.1"/>
    </source>
</evidence>
<dbReference type="RefSeq" id="WP_193779583.1">
    <property type="nucleotide sequence ID" value="NZ_JADDOJ010000015.1"/>
</dbReference>
<accession>A0ABR9SE78</accession>
<feature type="domain" description="Ribbon-helix-helix protein RHH" evidence="1">
    <location>
        <begin position="4"/>
        <end position="45"/>
    </location>
</feature>
<proteinExistence type="predicted"/>
<keyword evidence="3" id="KW-1185">Reference proteome</keyword>
<comment type="caution">
    <text evidence="2">The sequence shown here is derived from an EMBL/GenBank/DDBJ whole genome shotgun (WGS) entry which is preliminary data.</text>
</comment>
<evidence type="ECO:0000313" key="3">
    <source>
        <dbReference type="Proteomes" id="UP000715965"/>
    </source>
</evidence>
<dbReference type="Proteomes" id="UP000715965">
    <property type="component" value="Unassembled WGS sequence"/>
</dbReference>
<name>A0ABR9SE78_9BURK</name>
<evidence type="ECO:0000259" key="1">
    <source>
        <dbReference type="Pfam" id="PF19839"/>
    </source>
</evidence>
<dbReference type="InterPro" id="IPR045559">
    <property type="entry name" value="RHH_9"/>
</dbReference>
<sequence>MEDKARLTVLIDPDKKRAFEALCSEQDLNASQVVRQLIRQYLEKHGVAVPSAGGTKSAG</sequence>
<gene>
    <name evidence="2" type="ORF">IM725_05535</name>
</gene>
<dbReference type="EMBL" id="JADDOJ010000015">
    <property type="protein sequence ID" value="MBE7940037.1"/>
    <property type="molecule type" value="Genomic_DNA"/>
</dbReference>
<dbReference type="InterPro" id="IPR013321">
    <property type="entry name" value="Arc_rbn_hlx_hlx"/>
</dbReference>
<dbReference type="SUPFAM" id="SSF47598">
    <property type="entry name" value="Ribbon-helix-helix"/>
    <property type="match status" value="1"/>
</dbReference>
<dbReference type="Pfam" id="PF19839">
    <property type="entry name" value="RHH_9"/>
    <property type="match status" value="1"/>
</dbReference>
<reference evidence="2 3" key="1">
    <citation type="submission" date="2020-10" db="EMBL/GenBank/DDBJ databases">
        <title>Draft genome of Ramlibacter aquaticus LMG 30558.</title>
        <authorList>
            <person name="Props R."/>
        </authorList>
    </citation>
    <scope>NUCLEOTIDE SEQUENCE [LARGE SCALE GENOMIC DNA]</scope>
    <source>
        <strain evidence="2 3">LMG 30558</strain>
    </source>
</reference>
<organism evidence="2 3">
    <name type="scientific">Ramlibacter aquaticus</name>
    <dbReference type="NCBI Taxonomy" id="2780094"/>
    <lineage>
        <taxon>Bacteria</taxon>
        <taxon>Pseudomonadati</taxon>
        <taxon>Pseudomonadota</taxon>
        <taxon>Betaproteobacteria</taxon>
        <taxon>Burkholderiales</taxon>
        <taxon>Comamonadaceae</taxon>
        <taxon>Ramlibacter</taxon>
    </lineage>
</organism>